<dbReference type="STRING" id="1121316.SAMN02745207_03895"/>
<evidence type="ECO:0000313" key="2">
    <source>
        <dbReference type="Proteomes" id="UP000184447"/>
    </source>
</evidence>
<dbReference type="Proteomes" id="UP000184447">
    <property type="component" value="Unassembled WGS sequence"/>
</dbReference>
<evidence type="ECO:0000313" key="1">
    <source>
        <dbReference type="EMBL" id="SHI02634.1"/>
    </source>
</evidence>
<gene>
    <name evidence="1" type="ORF">SAMN02745207_03895</name>
</gene>
<keyword evidence="2" id="KW-1185">Reference proteome</keyword>
<proteinExistence type="predicted"/>
<organism evidence="1 2">
    <name type="scientific">Clostridium grantii DSM 8605</name>
    <dbReference type="NCBI Taxonomy" id="1121316"/>
    <lineage>
        <taxon>Bacteria</taxon>
        <taxon>Bacillati</taxon>
        <taxon>Bacillota</taxon>
        <taxon>Clostridia</taxon>
        <taxon>Eubacteriales</taxon>
        <taxon>Clostridiaceae</taxon>
        <taxon>Clostridium</taxon>
    </lineage>
</organism>
<dbReference type="OrthoDB" id="9798407at2"/>
<name>A0A1M5XSY3_9CLOT</name>
<dbReference type="AlphaFoldDB" id="A0A1M5XSY3"/>
<dbReference type="EMBL" id="FQXM01000035">
    <property type="protein sequence ID" value="SHI02634.1"/>
    <property type="molecule type" value="Genomic_DNA"/>
</dbReference>
<dbReference type="SUPFAM" id="SSF51658">
    <property type="entry name" value="Xylose isomerase-like"/>
    <property type="match status" value="1"/>
</dbReference>
<dbReference type="Gene3D" id="3.20.20.150">
    <property type="entry name" value="Divalent-metal-dependent TIM barrel enzymes"/>
    <property type="match status" value="1"/>
</dbReference>
<protein>
    <submittedName>
        <fullName evidence="1">Uncharacterized protein</fullName>
    </submittedName>
</protein>
<dbReference type="RefSeq" id="WP_159434117.1">
    <property type="nucleotide sequence ID" value="NZ_FQXM01000035.1"/>
</dbReference>
<sequence length="49" mass="5962">MDILFESFDHRYVQFELDTYWVQQGGCTPQDWIPKVDGRMGVVHFKDYY</sequence>
<dbReference type="InterPro" id="IPR036237">
    <property type="entry name" value="Xyl_isomerase-like_sf"/>
</dbReference>
<accession>A0A1M5XSY3</accession>
<reference evidence="1 2" key="1">
    <citation type="submission" date="2016-11" db="EMBL/GenBank/DDBJ databases">
        <authorList>
            <person name="Jaros S."/>
            <person name="Januszkiewicz K."/>
            <person name="Wedrychowicz H."/>
        </authorList>
    </citation>
    <scope>NUCLEOTIDE SEQUENCE [LARGE SCALE GENOMIC DNA]</scope>
    <source>
        <strain evidence="1 2">DSM 8605</strain>
    </source>
</reference>